<evidence type="ECO:0000313" key="6">
    <source>
        <dbReference type="Proteomes" id="UP000443000"/>
    </source>
</evidence>
<evidence type="ECO:0000313" key="2">
    <source>
        <dbReference type="EMBL" id="MQT81550.1"/>
    </source>
</evidence>
<comment type="caution">
    <text evidence="2">The sequence shown here is derived from an EMBL/GenBank/DDBJ whole genome shotgun (WGS) entry which is preliminary data.</text>
</comment>
<keyword evidence="7" id="KW-1185">Reference proteome</keyword>
<proteinExistence type="predicted"/>
<dbReference type="EMBL" id="WIVW01000023">
    <property type="protein sequence ID" value="MQU28024.1"/>
    <property type="molecule type" value="Genomic_DNA"/>
</dbReference>
<evidence type="ECO:0000313" key="3">
    <source>
        <dbReference type="EMBL" id="MQU16386.1"/>
    </source>
</evidence>
<dbReference type="OrthoDB" id="9862932at2"/>
<dbReference type="RefSeq" id="WP_153380443.1">
    <property type="nucleotide sequence ID" value="NZ_CAXAOS010000005.1"/>
</dbReference>
<dbReference type="Proteomes" id="UP000443000">
    <property type="component" value="Unassembled WGS sequence"/>
</dbReference>
<dbReference type="AlphaFoldDB" id="A0A6A7Z249"/>
<evidence type="ECO:0000313" key="4">
    <source>
        <dbReference type="EMBL" id="MQU28024.1"/>
    </source>
</evidence>
<name>A0A6A7Z249_9PSED</name>
<evidence type="ECO:0000313" key="7">
    <source>
        <dbReference type="Proteomes" id="UP000713985"/>
    </source>
</evidence>
<gene>
    <name evidence="3" type="ORF">GHN41_08000</name>
    <name evidence="2" type="ORF">GHN86_15980</name>
    <name evidence="1" type="ORF">GHN94_16680</name>
    <name evidence="4" type="ORF">GHO29_16220</name>
</gene>
<dbReference type="EMBL" id="WIWP01000033">
    <property type="protein sequence ID" value="MQT27456.1"/>
    <property type="molecule type" value="Genomic_DNA"/>
</dbReference>
<protein>
    <submittedName>
        <fullName evidence="2">Uncharacterized protein</fullName>
    </submittedName>
</protein>
<dbReference type="Proteomes" id="UP000437970">
    <property type="component" value="Unassembled WGS sequence"/>
</dbReference>
<dbReference type="Proteomes" id="UP000713985">
    <property type="component" value="Unassembled WGS sequence"/>
</dbReference>
<evidence type="ECO:0000313" key="5">
    <source>
        <dbReference type="Proteomes" id="UP000437970"/>
    </source>
</evidence>
<dbReference type="EMBL" id="WIWC01000027">
    <property type="protein sequence ID" value="MQT81550.1"/>
    <property type="molecule type" value="Genomic_DNA"/>
</dbReference>
<dbReference type="EMBL" id="WIVT01000007">
    <property type="protein sequence ID" value="MQU16386.1"/>
    <property type="molecule type" value="Genomic_DNA"/>
</dbReference>
<evidence type="ECO:0000313" key="1">
    <source>
        <dbReference type="EMBL" id="MQT27456.1"/>
    </source>
</evidence>
<sequence>MQTSSPPEALERVVASMLDELSGCSGIGTAHKAELMKLTWLDRPRLVA</sequence>
<reference evidence="5 6" key="1">
    <citation type="submission" date="2019-10" db="EMBL/GenBank/DDBJ databases">
        <title>Evaluation of single-gene subtyping targets for Pseudomonas.</title>
        <authorList>
            <person name="Reichler S.J."/>
            <person name="Orsi R.H."/>
            <person name="Wiedmann M."/>
            <person name="Martin N.H."/>
            <person name="Murphy S.I."/>
        </authorList>
    </citation>
    <scope>NUCLEOTIDE SEQUENCE</scope>
    <source>
        <strain evidence="1 7">FSL R10-0802</strain>
        <strain evidence="3 6">FSL R10-1594</strain>
        <strain evidence="4 5">FSL R10-1984</strain>
        <strain evidence="2">FSL R10-2339</strain>
    </source>
</reference>
<organism evidence="2">
    <name type="scientific">Pseudomonas helleri</name>
    <dbReference type="NCBI Taxonomy" id="1608996"/>
    <lineage>
        <taxon>Bacteria</taxon>
        <taxon>Pseudomonadati</taxon>
        <taxon>Pseudomonadota</taxon>
        <taxon>Gammaproteobacteria</taxon>
        <taxon>Pseudomonadales</taxon>
        <taxon>Pseudomonadaceae</taxon>
        <taxon>Pseudomonas</taxon>
    </lineage>
</organism>
<accession>A0A6A7Z249</accession>